<protein>
    <submittedName>
        <fullName evidence="1">Uncharacterized protein</fullName>
    </submittedName>
</protein>
<gene>
    <name evidence="1" type="ORF">DXT89_14000</name>
</gene>
<dbReference type="Proteomes" id="UP000436911">
    <property type="component" value="Unassembled WGS sequence"/>
</dbReference>
<reference evidence="1 2" key="1">
    <citation type="submission" date="2018-08" db="EMBL/GenBank/DDBJ databases">
        <title>Genome sequencing of Agrobacterium vitis strain ICMP 10754.</title>
        <authorList>
            <person name="Visnovsky S.B."/>
            <person name="Pitman A.R."/>
        </authorList>
    </citation>
    <scope>NUCLEOTIDE SEQUENCE [LARGE SCALE GENOMIC DNA]</scope>
    <source>
        <strain evidence="1 2">ICMP 10754</strain>
    </source>
</reference>
<accession>A0A7J4X575</accession>
<evidence type="ECO:0000313" key="1">
    <source>
        <dbReference type="EMBL" id="KAA3527043.1"/>
    </source>
</evidence>
<sequence length="967" mass="106350">MGDRIKQAAADKAEKTRIAAALQKRHAALNIIARDRLETTVEAFKAAGMSPRDAILAVMEGSQQGIAGARNSVFARRLGYEARYVGGMMSEIQRDRPYLVNTLSDKQLSDDVFREMGELREGGKPGVTGNEDAKYLADVFAKHVEASRTDLNSLGASIGKLDGWAGAQVHDDLKMMQAGKEAWSESIAPLLDLNRTFPDVASPEDLKSILFDIYDTIITGVPNKATPREQGQRVNPANLAKSLGKTRVLHFKDAESAIAYRDAFGYGNSIYGIMQHQRKAANLAAQMDMFGPNPELMFNSLVESERRKLRDNPDMVDTDKKKQIDALNATAGPLKGAFDVMSGIISRPGNVTAAKVGNDIRSVQSMAKLGGAVLTAMPTDVVGAAQASMFRGSGFFNGMVKQLDGVFKGRPKGEQAEISYLFGEGFDGIIGDVLSHGLANDGPVGKMSKLTEHFFRWSGLNWWTDVGRSVVGRTVAAEMGMRADTAHADLPANFSHVLGLHGIKEAEWDAIRQAAQREVNGSRYITPDAVRSLPDEVVEPLVKDKITRENIALEARQKRREAFDQRDADWLDARKSKIDEWIAASDARISSIVEQRAAKTGEKTSALLELAKLERERLESMRGDVEKFTFTTGRELGAAQERSRKAIQAYEAKVKRIEASASKTDAALINRDREAFMSRIKELNEFSDKVFSRSQERIDANQKDILQHPERIKKIIEDGKRDLELSLLRYVADETNYAIVETDAASRRIATLGTRPGTFAGEAARFIMQFKGFPIAFTQRVLGRALFGGRGANKWERAMNNTPHLGALMAGLTVAGYMAMTMKDVAKGYWPPRNPLDPKVMIAALTQGGALGIYGDFLFGQQNRFGSGALETFSGPFIGTLSDIINVPLKARSSLEKGERPKMAGDLLNLALNNTPYINLSYARPALDVLFLNSLRNWASPGYVQRQRKQRLKDYGQSSILPSTLSQ</sequence>
<name>A0A7J4X575_AGRVI</name>
<dbReference type="AlphaFoldDB" id="A0A7J4X575"/>
<evidence type="ECO:0000313" key="2">
    <source>
        <dbReference type="Proteomes" id="UP000436911"/>
    </source>
</evidence>
<comment type="caution">
    <text evidence="1">The sequence shown here is derived from an EMBL/GenBank/DDBJ whole genome shotgun (WGS) entry which is preliminary data.</text>
</comment>
<organism evidence="1 2">
    <name type="scientific">Agrobacterium vitis</name>
    <name type="common">Rhizobium vitis</name>
    <dbReference type="NCBI Taxonomy" id="373"/>
    <lineage>
        <taxon>Bacteria</taxon>
        <taxon>Pseudomonadati</taxon>
        <taxon>Pseudomonadota</taxon>
        <taxon>Alphaproteobacteria</taxon>
        <taxon>Hyphomicrobiales</taxon>
        <taxon>Rhizobiaceae</taxon>
        <taxon>Rhizobium/Agrobacterium group</taxon>
        <taxon>Agrobacterium</taxon>
    </lineage>
</organism>
<dbReference type="EMBL" id="QUSG01000006">
    <property type="protein sequence ID" value="KAA3527043.1"/>
    <property type="molecule type" value="Genomic_DNA"/>
</dbReference>
<proteinExistence type="predicted"/>